<evidence type="ECO:0000256" key="1">
    <source>
        <dbReference type="SAM" id="Phobius"/>
    </source>
</evidence>
<organism evidence="2 3">
    <name type="scientific">Microbispora maris</name>
    <dbReference type="NCBI Taxonomy" id="3144104"/>
    <lineage>
        <taxon>Bacteria</taxon>
        <taxon>Bacillati</taxon>
        <taxon>Actinomycetota</taxon>
        <taxon>Actinomycetes</taxon>
        <taxon>Streptosporangiales</taxon>
        <taxon>Streptosporangiaceae</taxon>
        <taxon>Microbispora</taxon>
    </lineage>
</organism>
<dbReference type="EMBL" id="JBDJAW010000016">
    <property type="protein sequence ID" value="MEN3537494.1"/>
    <property type="molecule type" value="Genomic_DNA"/>
</dbReference>
<keyword evidence="3" id="KW-1185">Reference proteome</keyword>
<dbReference type="Proteomes" id="UP001447516">
    <property type="component" value="Unassembled WGS sequence"/>
</dbReference>
<keyword evidence="1" id="KW-0812">Transmembrane</keyword>
<keyword evidence="1" id="KW-1133">Transmembrane helix</keyword>
<evidence type="ECO:0000313" key="3">
    <source>
        <dbReference type="Proteomes" id="UP001447516"/>
    </source>
</evidence>
<feature type="transmembrane region" description="Helical" evidence="1">
    <location>
        <begin position="92"/>
        <end position="111"/>
    </location>
</feature>
<feature type="transmembrane region" description="Helical" evidence="1">
    <location>
        <begin position="141"/>
        <end position="158"/>
    </location>
</feature>
<dbReference type="RefSeq" id="WP_346227457.1">
    <property type="nucleotide sequence ID" value="NZ_JBDJAW010000016.1"/>
</dbReference>
<protein>
    <recommendedName>
        <fullName evidence="4">DUF2079 domain-containing protein</fullName>
    </recommendedName>
</protein>
<accession>A0ABV0AQC9</accession>
<comment type="caution">
    <text evidence="2">The sequence shown here is derived from an EMBL/GenBank/DDBJ whole genome shotgun (WGS) entry which is preliminary data.</text>
</comment>
<gene>
    <name evidence="2" type="ORF">AAH991_20445</name>
</gene>
<feature type="transmembrane region" description="Helical" evidence="1">
    <location>
        <begin position="170"/>
        <end position="190"/>
    </location>
</feature>
<evidence type="ECO:0000313" key="2">
    <source>
        <dbReference type="EMBL" id="MEN3537494.1"/>
    </source>
</evidence>
<sequence length="476" mass="51523">MPKRSRVLWAAAALTAVAPALYSRVVSLLSGDDGSRSYVTMSSGSCLGWDIYDQISPWAYLIKALPLFSYGGAPLIVLGFAGWCLSLRSGRAGLGGIIGRWVALVLLVLNLPDFLLPALDAALGPACTEIWGPPELLSRQFAWRLYDFLPPILVLLAVRAPRRPYVRRGPLARTTAAVLVVTAVVLVPAASASPGRVSTKRELDCAGFGDGTVKGLSETDKRFLCAVRGYDRPYESGVEGWDEVSDQDVLAQGRHLCALATRHGGDIHARAVQEAPQASLANMLAGLCPAVTRAQQAEAGRQQAEEDAYVAQKERACAAHPRHRPKIRPVRQRRATLWTEFWTIDGWEEGYEGDPPDLVEELVGSGRGTLAIWAADEAGHACVTVESYTRRPPLETRGWEEVVEVGYESPTGSLELVDGDGTRLKGLTTRGPGSYRVRVHLRGRELVTQVIDAPDGAVELLVQVFPGTAKKPVVHK</sequence>
<name>A0ABV0AQC9_9ACTN</name>
<reference evidence="2 3" key="1">
    <citation type="submission" date="2024-05" db="EMBL/GenBank/DDBJ databases">
        <title>Microbispora sp.ZYX-F-249.</title>
        <authorList>
            <person name="Xie H."/>
        </authorList>
    </citation>
    <scope>NUCLEOTIDE SEQUENCE [LARGE SCALE GENOMIC DNA]</scope>
    <source>
        <strain evidence="2 3">ZYX-F-249</strain>
    </source>
</reference>
<feature type="transmembrane region" description="Helical" evidence="1">
    <location>
        <begin position="67"/>
        <end position="85"/>
    </location>
</feature>
<proteinExistence type="predicted"/>
<evidence type="ECO:0008006" key="4">
    <source>
        <dbReference type="Google" id="ProtNLM"/>
    </source>
</evidence>
<keyword evidence="1" id="KW-0472">Membrane</keyword>